<evidence type="ECO:0000313" key="4">
    <source>
        <dbReference type="Proteomes" id="UP000623440"/>
    </source>
</evidence>
<sequence>MSKAVQDQVDQLFQATKDLVSLEEIKPHCEKFNQWLNENTSYSIKSLGTVLSRAGFYKKFKSLPLEQGKNAESVPKHDAQGNVTGNELKHYVLLLCGLDKKDWEERNETTRVSDRLTNVDEGGATGIEIDPDEYIEVTERLLSSDNPHELAVGLIAATGRRPHEILARGKFTPIEGESYQVMFEGQGKKRGEKPVFKISTLFPASYIIERFSQLRKDTSIRELIRHVSNEFPRDISAQNKAIEDKRGNSLRRVVQEYFGGKDNKKPLLNFRHGQEQNDCKALRAACAGLLTERDCRGSLGAKMYFAGCFLGHITPGEKVSDNDLKHITTTLGYSDYYITKPVGFPDAPEKEKRTKVSVSGSTLDDIKTIQSELELPNQQSVISYLVDSYMNRKDIAKSVKTSEQKVLELEAQINQLQKEKAEMEIAMSKANINIDELETIIDAKIAASVASAVTAALEGQKVEVPTAPVFKTVVARPIESVNTDWQAKPDSDVWASKAPEAAQEKIRRSYQAICLYNDTVATGDSDRLAITNSVLRDLSGCNGVLIKTWIDAHKDEVISHNSKYGMENKKDPSDPVSYANKGKEIDKILSLVNDEFLSGEGFRQRETKKA</sequence>
<comment type="caution">
    <text evidence="3">The sequence shown here is derived from an EMBL/GenBank/DDBJ whole genome shotgun (WGS) entry which is preliminary data.</text>
</comment>
<name>A0ABR8E4V3_9NOSO</name>
<dbReference type="RefSeq" id="WP_190946377.1">
    <property type="nucleotide sequence ID" value="NZ_JACJSI010000294.1"/>
</dbReference>
<reference evidence="3 4" key="1">
    <citation type="journal article" date="2020" name="ISME J.">
        <title>Comparative genomics reveals insights into cyanobacterial evolution and habitat adaptation.</title>
        <authorList>
            <person name="Chen M.Y."/>
            <person name="Teng W.K."/>
            <person name="Zhao L."/>
            <person name="Hu C.X."/>
            <person name="Zhou Y.K."/>
            <person name="Han B.P."/>
            <person name="Song L.R."/>
            <person name="Shu W.S."/>
        </authorList>
    </citation>
    <scope>NUCLEOTIDE SEQUENCE [LARGE SCALE GENOMIC DNA]</scope>
    <source>
        <strain evidence="3 4">FACHB-838</strain>
    </source>
</reference>
<proteinExistence type="predicted"/>
<dbReference type="Proteomes" id="UP000623440">
    <property type="component" value="Unassembled WGS sequence"/>
</dbReference>
<keyword evidence="4" id="KW-1185">Reference proteome</keyword>
<protein>
    <recommendedName>
        <fullName evidence="2">Telomere resolvase ResT/TelK catalytic domain-containing protein</fullName>
    </recommendedName>
</protein>
<evidence type="ECO:0000259" key="2">
    <source>
        <dbReference type="Pfam" id="PF16684"/>
    </source>
</evidence>
<dbReference type="InterPro" id="IPR038280">
    <property type="entry name" value="ResT/TelK_cat_sf"/>
</dbReference>
<dbReference type="EMBL" id="JACJSI010000294">
    <property type="protein sequence ID" value="MBD2535560.1"/>
    <property type="molecule type" value="Genomic_DNA"/>
</dbReference>
<dbReference type="InterPro" id="IPR032047">
    <property type="entry name" value="ResT/TelK_cat"/>
</dbReference>
<evidence type="ECO:0000313" key="3">
    <source>
        <dbReference type="EMBL" id="MBD2535560.1"/>
    </source>
</evidence>
<feature type="domain" description="Telomere resolvase ResT/TelK catalytic" evidence="2">
    <location>
        <begin position="127"/>
        <end position="313"/>
    </location>
</feature>
<dbReference type="Gene3D" id="1.10.443.30">
    <property type="entry name" value="Telomere resolvase"/>
    <property type="match status" value="1"/>
</dbReference>
<keyword evidence="1" id="KW-0175">Coiled coil</keyword>
<accession>A0ABR8E4V3</accession>
<organism evidence="3 4">
    <name type="scientific">Nostoc flagelliforme FACHB-838</name>
    <dbReference type="NCBI Taxonomy" id="2692904"/>
    <lineage>
        <taxon>Bacteria</taxon>
        <taxon>Bacillati</taxon>
        <taxon>Cyanobacteriota</taxon>
        <taxon>Cyanophyceae</taxon>
        <taxon>Nostocales</taxon>
        <taxon>Nostocaceae</taxon>
        <taxon>Nostoc</taxon>
    </lineage>
</organism>
<dbReference type="Pfam" id="PF16684">
    <property type="entry name" value="ResT-TelK_cat"/>
    <property type="match status" value="1"/>
</dbReference>
<feature type="coiled-coil region" evidence="1">
    <location>
        <begin position="399"/>
        <end position="440"/>
    </location>
</feature>
<gene>
    <name evidence="3" type="ORF">H6G97_41720</name>
</gene>
<evidence type="ECO:0000256" key="1">
    <source>
        <dbReference type="SAM" id="Coils"/>
    </source>
</evidence>